<dbReference type="GO" id="GO:0008253">
    <property type="term" value="F:5'-nucleotidase activity"/>
    <property type="evidence" value="ECO:0007669"/>
    <property type="project" value="UniProtKB-UniRule"/>
</dbReference>
<dbReference type="SUPFAM" id="SSF64167">
    <property type="entry name" value="SurE-like"/>
    <property type="match status" value="1"/>
</dbReference>
<evidence type="ECO:0000256" key="5">
    <source>
        <dbReference type="ARBA" id="ARBA00022490"/>
    </source>
</evidence>
<dbReference type="InterPro" id="IPR036523">
    <property type="entry name" value="SurE-like_sf"/>
</dbReference>
<gene>
    <name evidence="9" type="primary">surE</name>
    <name evidence="11" type="ORF">CU669_08135</name>
</gene>
<dbReference type="GO" id="GO:0004309">
    <property type="term" value="F:exopolyphosphatase activity"/>
    <property type="evidence" value="ECO:0007669"/>
    <property type="project" value="TreeGrafter"/>
</dbReference>
<keyword evidence="8 9" id="KW-0378">Hydrolase</keyword>
<dbReference type="EC" id="3.1.3.5" evidence="9"/>
<dbReference type="OrthoDB" id="9780815at2"/>
<dbReference type="InterPro" id="IPR002828">
    <property type="entry name" value="SurE-like_Pase/nucleotidase"/>
</dbReference>
<dbReference type="NCBIfam" id="TIGR00087">
    <property type="entry name" value="surE"/>
    <property type="match status" value="1"/>
</dbReference>
<dbReference type="PANTHER" id="PTHR30457:SF12">
    <property type="entry name" value="5'_3'-NUCLEOTIDASE SURE"/>
    <property type="match status" value="1"/>
</dbReference>
<organism evidence="11 12">
    <name type="scientific">Paramagnetospirillum kuznetsovii</name>
    <dbReference type="NCBI Taxonomy" id="2053833"/>
    <lineage>
        <taxon>Bacteria</taxon>
        <taxon>Pseudomonadati</taxon>
        <taxon>Pseudomonadota</taxon>
        <taxon>Alphaproteobacteria</taxon>
        <taxon>Rhodospirillales</taxon>
        <taxon>Magnetospirillaceae</taxon>
        <taxon>Paramagnetospirillum</taxon>
    </lineage>
</organism>
<dbReference type="NCBIfam" id="NF001490">
    <property type="entry name" value="PRK00346.1-4"/>
    <property type="match status" value="1"/>
</dbReference>
<protein>
    <recommendedName>
        <fullName evidence="9">5'-nucleotidase SurE</fullName>
        <ecNumber evidence="9">3.1.3.5</ecNumber>
    </recommendedName>
    <alternativeName>
        <fullName evidence="9">Nucleoside 5'-monophosphate phosphohydrolase</fullName>
    </alternativeName>
</protein>
<evidence type="ECO:0000256" key="1">
    <source>
        <dbReference type="ARBA" id="ARBA00000815"/>
    </source>
</evidence>
<evidence type="ECO:0000313" key="12">
    <source>
        <dbReference type="Proteomes" id="UP000251075"/>
    </source>
</evidence>
<dbReference type="GO" id="GO:0008254">
    <property type="term" value="F:3'-nucleotidase activity"/>
    <property type="evidence" value="ECO:0007669"/>
    <property type="project" value="TreeGrafter"/>
</dbReference>
<feature type="binding site" evidence="9">
    <location>
        <position position="104"/>
    </location>
    <ligand>
        <name>a divalent metal cation</name>
        <dbReference type="ChEBI" id="CHEBI:60240"/>
    </ligand>
</feature>
<dbReference type="PANTHER" id="PTHR30457">
    <property type="entry name" value="5'-NUCLEOTIDASE SURE"/>
    <property type="match status" value="1"/>
</dbReference>
<proteinExistence type="inferred from homology"/>
<keyword evidence="5 9" id="KW-0963">Cytoplasm</keyword>
<keyword evidence="12" id="KW-1185">Reference proteome</keyword>
<dbReference type="HAMAP" id="MF_00060">
    <property type="entry name" value="SurE"/>
    <property type="match status" value="1"/>
</dbReference>
<feature type="binding site" evidence="9">
    <location>
        <position position="19"/>
    </location>
    <ligand>
        <name>a divalent metal cation</name>
        <dbReference type="ChEBI" id="CHEBI:60240"/>
    </ligand>
</feature>
<comment type="similarity">
    <text evidence="4 9">Belongs to the SurE nucleotidase family.</text>
</comment>
<dbReference type="Proteomes" id="UP000251075">
    <property type="component" value="Unassembled WGS sequence"/>
</dbReference>
<comment type="subcellular location">
    <subcellularLocation>
        <location evidence="3 9">Cytoplasm</location>
    </subcellularLocation>
</comment>
<feature type="binding site" evidence="9">
    <location>
        <position position="20"/>
    </location>
    <ligand>
        <name>a divalent metal cation</name>
        <dbReference type="ChEBI" id="CHEBI:60240"/>
    </ligand>
</feature>
<dbReference type="GO" id="GO:0000166">
    <property type="term" value="F:nucleotide binding"/>
    <property type="evidence" value="ECO:0007669"/>
    <property type="project" value="UniProtKB-KW"/>
</dbReference>
<dbReference type="GO" id="GO:0005737">
    <property type="term" value="C:cytoplasm"/>
    <property type="evidence" value="ECO:0007669"/>
    <property type="project" value="UniProtKB-SubCell"/>
</dbReference>
<dbReference type="RefSeq" id="WP_112143490.1">
    <property type="nucleotide sequence ID" value="NZ_PGTO01000004.1"/>
</dbReference>
<keyword evidence="6 9" id="KW-0479">Metal-binding</keyword>
<evidence type="ECO:0000256" key="4">
    <source>
        <dbReference type="ARBA" id="ARBA00011062"/>
    </source>
</evidence>
<dbReference type="EMBL" id="PGTO01000004">
    <property type="protein sequence ID" value="RAU22636.1"/>
    <property type="molecule type" value="Genomic_DNA"/>
</dbReference>
<comment type="cofactor">
    <cofactor evidence="9">
        <name>a divalent metal cation</name>
        <dbReference type="ChEBI" id="CHEBI:60240"/>
    </cofactor>
    <text evidence="9">Binds 1 divalent metal cation per subunit.</text>
</comment>
<evidence type="ECO:0000259" key="10">
    <source>
        <dbReference type="Pfam" id="PF01975"/>
    </source>
</evidence>
<evidence type="ECO:0000313" key="11">
    <source>
        <dbReference type="EMBL" id="RAU22636.1"/>
    </source>
</evidence>
<comment type="function">
    <text evidence="9">Nucleotidase that shows phosphatase activity on nucleoside 5'-monophosphates.</text>
</comment>
<reference evidence="11 12" key="1">
    <citation type="submission" date="2017-11" db="EMBL/GenBank/DDBJ databases">
        <title>Draft genome sequence of magnetotactic bacterium Magnetospirillum kuznetsovii LBB-42.</title>
        <authorList>
            <person name="Grouzdev D.S."/>
            <person name="Rysina M.S."/>
            <person name="Baslerov R.V."/>
            <person name="Koziaeva V."/>
        </authorList>
    </citation>
    <scope>NUCLEOTIDE SEQUENCE [LARGE SCALE GENOMIC DNA]</scope>
    <source>
        <strain evidence="11 12">LBB-42</strain>
    </source>
</reference>
<dbReference type="Gene3D" id="3.40.1210.10">
    <property type="entry name" value="Survival protein SurE-like phosphatase/nucleotidase"/>
    <property type="match status" value="1"/>
</dbReference>
<keyword evidence="7 9" id="KW-0547">Nucleotide-binding</keyword>
<feature type="binding site" evidence="9">
    <location>
        <position position="51"/>
    </location>
    <ligand>
        <name>a divalent metal cation</name>
        <dbReference type="ChEBI" id="CHEBI:60240"/>
    </ligand>
</feature>
<accession>A0A364NZZ8</accession>
<dbReference type="GO" id="GO:0046872">
    <property type="term" value="F:metal ion binding"/>
    <property type="evidence" value="ECO:0007669"/>
    <property type="project" value="UniProtKB-UniRule"/>
</dbReference>
<dbReference type="InterPro" id="IPR030048">
    <property type="entry name" value="SurE"/>
</dbReference>
<dbReference type="AlphaFoldDB" id="A0A364NZZ8"/>
<comment type="caution">
    <text evidence="11">The sequence shown here is derived from an EMBL/GenBank/DDBJ whole genome shotgun (WGS) entry which is preliminary data.</text>
</comment>
<name>A0A364NZZ8_9PROT</name>
<comment type="catalytic activity">
    <reaction evidence="1 9">
        <text>a ribonucleoside 5'-phosphate + H2O = a ribonucleoside + phosphate</text>
        <dbReference type="Rhea" id="RHEA:12484"/>
        <dbReference type="ChEBI" id="CHEBI:15377"/>
        <dbReference type="ChEBI" id="CHEBI:18254"/>
        <dbReference type="ChEBI" id="CHEBI:43474"/>
        <dbReference type="ChEBI" id="CHEBI:58043"/>
        <dbReference type="EC" id="3.1.3.5"/>
    </reaction>
</comment>
<dbReference type="FunFam" id="3.40.1210.10:FF:000001">
    <property type="entry name" value="5'/3'-nucleotidase SurE"/>
    <property type="match status" value="1"/>
</dbReference>
<evidence type="ECO:0000256" key="8">
    <source>
        <dbReference type="ARBA" id="ARBA00022801"/>
    </source>
</evidence>
<evidence type="ECO:0000256" key="7">
    <source>
        <dbReference type="ARBA" id="ARBA00022741"/>
    </source>
</evidence>
<evidence type="ECO:0000256" key="9">
    <source>
        <dbReference type="HAMAP-Rule" id="MF_00060"/>
    </source>
</evidence>
<evidence type="ECO:0000256" key="2">
    <source>
        <dbReference type="ARBA" id="ARBA00001946"/>
    </source>
</evidence>
<evidence type="ECO:0000256" key="3">
    <source>
        <dbReference type="ARBA" id="ARBA00004496"/>
    </source>
</evidence>
<evidence type="ECO:0000256" key="6">
    <source>
        <dbReference type="ARBA" id="ARBA00022723"/>
    </source>
</evidence>
<comment type="cofactor">
    <cofactor evidence="2">
        <name>Mg(2+)</name>
        <dbReference type="ChEBI" id="CHEBI:18420"/>
    </cofactor>
</comment>
<sequence>MTFPPVADLSNLRILISNDDGINAPGIKVLEGIARTISKDVWVVAPEHEQSAAGHSLTIRRPLRVRQLSRRRFAVDGTPTDAVLLGVNHVMTGKKPDLVLSGINRGSNLGEDVTYSGTVAAAMEATILGIPAIALSQYINHPHPVKWATAEHWAPDIIRRLMARGWSRNVLMNVNFPDVVHSHVTGIEVTRQGKRKLGDNIMERADPRGEPYVWIGAQRAEERSTPGTDIEAVCRGAVSITPLCFDLTHRETMAALASVFS</sequence>
<feature type="domain" description="Survival protein SurE-like phosphatase/nucleotidase" evidence="10">
    <location>
        <begin position="14"/>
        <end position="197"/>
    </location>
</feature>
<dbReference type="Pfam" id="PF01975">
    <property type="entry name" value="SurE"/>
    <property type="match status" value="1"/>
</dbReference>